<dbReference type="STRING" id="4540.A0A3L6R9F2"/>
<dbReference type="FunFam" id="2.60.260.20:FF:000041">
    <property type="entry name" value="HSP40/DnaJ peptide-binding protein"/>
    <property type="match status" value="1"/>
</dbReference>
<dbReference type="Pfam" id="PF00226">
    <property type="entry name" value="DnaJ"/>
    <property type="match status" value="1"/>
</dbReference>
<dbReference type="AlphaFoldDB" id="A0A3L6R9F2"/>
<dbReference type="PROSITE" id="PS50076">
    <property type="entry name" value="DNAJ_2"/>
    <property type="match status" value="1"/>
</dbReference>
<dbReference type="GO" id="GO:0051082">
    <property type="term" value="F:unfolded protein binding"/>
    <property type="evidence" value="ECO:0007669"/>
    <property type="project" value="InterPro"/>
</dbReference>
<comment type="caution">
    <text evidence="4">The sequence shown here is derived from an EMBL/GenBank/DDBJ whole genome shotgun (WGS) entry which is preliminary data.</text>
</comment>
<reference evidence="5" key="1">
    <citation type="journal article" date="2019" name="Nat. Commun.">
        <title>The genome of broomcorn millet.</title>
        <authorList>
            <person name="Zou C."/>
            <person name="Miki D."/>
            <person name="Li D."/>
            <person name="Tang Q."/>
            <person name="Xiao L."/>
            <person name="Rajput S."/>
            <person name="Deng P."/>
            <person name="Jia W."/>
            <person name="Huang R."/>
            <person name="Zhang M."/>
            <person name="Sun Y."/>
            <person name="Hu J."/>
            <person name="Fu X."/>
            <person name="Schnable P.S."/>
            <person name="Li F."/>
            <person name="Zhang H."/>
            <person name="Feng B."/>
            <person name="Zhu X."/>
            <person name="Liu R."/>
            <person name="Schnable J.C."/>
            <person name="Zhu J.-K."/>
            <person name="Zhang H."/>
        </authorList>
    </citation>
    <scope>NUCLEOTIDE SEQUENCE [LARGE SCALE GENOMIC DNA]</scope>
</reference>
<dbReference type="InterPro" id="IPR036869">
    <property type="entry name" value="J_dom_sf"/>
</dbReference>
<protein>
    <recommendedName>
        <fullName evidence="3">J domain-containing protein</fullName>
    </recommendedName>
</protein>
<proteinExistence type="predicted"/>
<dbReference type="PRINTS" id="PR00625">
    <property type="entry name" value="JDOMAIN"/>
</dbReference>
<dbReference type="Gene3D" id="1.10.287.110">
    <property type="entry name" value="DnaJ domain"/>
    <property type="match status" value="1"/>
</dbReference>
<name>A0A3L6R9F2_PANMI</name>
<evidence type="ECO:0000256" key="2">
    <source>
        <dbReference type="SAM" id="MobiDB-lite"/>
    </source>
</evidence>
<dbReference type="SUPFAM" id="SSF49493">
    <property type="entry name" value="HSP40/DnaJ peptide-binding domain"/>
    <property type="match status" value="2"/>
</dbReference>
<dbReference type="CDD" id="cd06257">
    <property type="entry name" value="DnaJ"/>
    <property type="match status" value="1"/>
</dbReference>
<evidence type="ECO:0000259" key="3">
    <source>
        <dbReference type="PROSITE" id="PS50076"/>
    </source>
</evidence>
<dbReference type="FunFam" id="2.60.260.20:FF:000015">
    <property type="entry name" value="Heat shock protein 40"/>
    <property type="match status" value="1"/>
</dbReference>
<organism evidence="4 5">
    <name type="scientific">Panicum miliaceum</name>
    <name type="common">Proso millet</name>
    <name type="synonym">Broomcorn millet</name>
    <dbReference type="NCBI Taxonomy" id="4540"/>
    <lineage>
        <taxon>Eukaryota</taxon>
        <taxon>Viridiplantae</taxon>
        <taxon>Streptophyta</taxon>
        <taxon>Embryophyta</taxon>
        <taxon>Tracheophyta</taxon>
        <taxon>Spermatophyta</taxon>
        <taxon>Magnoliopsida</taxon>
        <taxon>Liliopsida</taxon>
        <taxon>Poales</taxon>
        <taxon>Poaceae</taxon>
        <taxon>PACMAD clade</taxon>
        <taxon>Panicoideae</taxon>
        <taxon>Panicodae</taxon>
        <taxon>Paniceae</taxon>
        <taxon>Panicinae</taxon>
        <taxon>Panicum</taxon>
        <taxon>Panicum sect. Panicum</taxon>
    </lineage>
</organism>
<dbReference type="InterPro" id="IPR002939">
    <property type="entry name" value="DnaJ_C"/>
</dbReference>
<sequence>MGNKPPPELYYEILHVARDASPQGVRAAYRSLARQWHPDKHPPASRPEAEARFKAITEAYEDSMCVNSCTVLADPSISQALLDQQENSRAVLAAARDGGTGTRPPAAKDRGGGENVVATSVARTPRSERPGPGVVAPRTPAREAEPARKKVYSACSSVGGGGRRAFAEFSSYVVRKAPPLERRVECTLEELCGGCRKEVRYTRDVVTKNGLITKKEVTQTIRVRPGMRKGSTVTLEGAGDERPGCLAGDAVFVVSERKHKRFKRLGDDLVLRARVPLVSALTGWQLSFRLLCGDKFRCAFRDEVICPGYVKVVKGGGMPVAGGEKGARGDLMVKFEVVFPENLTEEQRKGLAEILRGCA</sequence>
<feature type="domain" description="J" evidence="3">
    <location>
        <begin position="9"/>
        <end position="86"/>
    </location>
</feature>
<dbReference type="CDD" id="cd10747">
    <property type="entry name" value="DnaJ_C"/>
    <property type="match status" value="1"/>
</dbReference>
<dbReference type="InterPro" id="IPR051339">
    <property type="entry name" value="DnaJ_subfamily_B"/>
</dbReference>
<dbReference type="PANTHER" id="PTHR24078:SF539">
    <property type="entry name" value="CHAPERONE DNAJ C-TERMINAL DOMAIN-CONTAINING PROTEIN"/>
    <property type="match status" value="1"/>
</dbReference>
<dbReference type="InterPro" id="IPR008971">
    <property type="entry name" value="HSP40/DnaJ_pept-bd"/>
</dbReference>
<keyword evidence="5" id="KW-1185">Reference proteome</keyword>
<gene>
    <name evidence="4" type="ORF">C2845_PM06G20920</name>
</gene>
<keyword evidence="1" id="KW-0143">Chaperone</keyword>
<evidence type="ECO:0000313" key="5">
    <source>
        <dbReference type="Proteomes" id="UP000275267"/>
    </source>
</evidence>
<dbReference type="GO" id="GO:0006457">
    <property type="term" value="P:protein folding"/>
    <property type="evidence" value="ECO:0007669"/>
    <property type="project" value="InterPro"/>
</dbReference>
<dbReference type="Proteomes" id="UP000275267">
    <property type="component" value="Unassembled WGS sequence"/>
</dbReference>
<feature type="region of interest" description="Disordered" evidence="2">
    <location>
        <begin position="95"/>
        <end position="147"/>
    </location>
</feature>
<dbReference type="SUPFAM" id="SSF46565">
    <property type="entry name" value="Chaperone J-domain"/>
    <property type="match status" value="1"/>
</dbReference>
<dbReference type="PANTHER" id="PTHR24078">
    <property type="entry name" value="DNAJ HOMOLOG SUBFAMILY C MEMBER"/>
    <property type="match status" value="1"/>
</dbReference>
<dbReference type="GO" id="GO:0005829">
    <property type="term" value="C:cytosol"/>
    <property type="evidence" value="ECO:0007669"/>
    <property type="project" value="TreeGrafter"/>
</dbReference>
<accession>A0A3L6R9F2</accession>
<evidence type="ECO:0000313" key="4">
    <source>
        <dbReference type="EMBL" id="RLM98454.1"/>
    </source>
</evidence>
<dbReference type="Gene3D" id="2.60.260.20">
    <property type="entry name" value="Urease metallochaperone UreE, N-terminal domain"/>
    <property type="match status" value="2"/>
</dbReference>
<dbReference type="GO" id="GO:0005783">
    <property type="term" value="C:endoplasmic reticulum"/>
    <property type="evidence" value="ECO:0007669"/>
    <property type="project" value="UniProtKB-ARBA"/>
</dbReference>
<dbReference type="SMART" id="SM00271">
    <property type="entry name" value="DnaJ"/>
    <property type="match status" value="1"/>
</dbReference>
<dbReference type="GO" id="GO:0051087">
    <property type="term" value="F:protein-folding chaperone binding"/>
    <property type="evidence" value="ECO:0007669"/>
    <property type="project" value="TreeGrafter"/>
</dbReference>
<dbReference type="InterPro" id="IPR001623">
    <property type="entry name" value="DnaJ_domain"/>
</dbReference>
<dbReference type="OrthoDB" id="550424at2759"/>
<dbReference type="EMBL" id="PQIB02000009">
    <property type="protein sequence ID" value="RLM98454.1"/>
    <property type="molecule type" value="Genomic_DNA"/>
</dbReference>
<dbReference type="Pfam" id="PF01556">
    <property type="entry name" value="DnaJ_C"/>
    <property type="match status" value="1"/>
</dbReference>
<evidence type="ECO:0000256" key="1">
    <source>
        <dbReference type="ARBA" id="ARBA00023186"/>
    </source>
</evidence>